<protein>
    <submittedName>
        <fullName evidence="1">Glucose-methanol-choline gmc oxidoreductase</fullName>
    </submittedName>
</protein>
<dbReference type="Proteomes" id="UP001056778">
    <property type="component" value="Chromosome 9"/>
</dbReference>
<accession>A0ACB9SJC0</accession>
<reference evidence="1" key="1">
    <citation type="submission" date="2022-04" db="EMBL/GenBank/DDBJ databases">
        <title>Chromosome-scale genome assembly of Holotrichia oblita Faldermann.</title>
        <authorList>
            <person name="Rongchong L."/>
        </authorList>
    </citation>
    <scope>NUCLEOTIDE SEQUENCE</scope>
    <source>
        <strain evidence="1">81SQS9</strain>
    </source>
</reference>
<keyword evidence="2" id="KW-1185">Reference proteome</keyword>
<name>A0ACB9SJC0_HOLOL</name>
<proteinExistence type="predicted"/>
<evidence type="ECO:0000313" key="1">
    <source>
        <dbReference type="EMBL" id="KAI4454893.1"/>
    </source>
</evidence>
<gene>
    <name evidence="1" type="ORF">MML48_9g00002201</name>
</gene>
<evidence type="ECO:0000313" key="2">
    <source>
        <dbReference type="Proteomes" id="UP001056778"/>
    </source>
</evidence>
<organism evidence="1 2">
    <name type="scientific">Holotrichia oblita</name>
    <name type="common">Chafer beetle</name>
    <dbReference type="NCBI Taxonomy" id="644536"/>
    <lineage>
        <taxon>Eukaryota</taxon>
        <taxon>Metazoa</taxon>
        <taxon>Ecdysozoa</taxon>
        <taxon>Arthropoda</taxon>
        <taxon>Hexapoda</taxon>
        <taxon>Insecta</taxon>
        <taxon>Pterygota</taxon>
        <taxon>Neoptera</taxon>
        <taxon>Endopterygota</taxon>
        <taxon>Coleoptera</taxon>
        <taxon>Polyphaga</taxon>
        <taxon>Scarabaeiformia</taxon>
        <taxon>Scarabaeidae</taxon>
        <taxon>Melolonthinae</taxon>
        <taxon>Holotrichia</taxon>
    </lineage>
</organism>
<comment type="caution">
    <text evidence="1">The sequence shown here is derived from an EMBL/GenBank/DDBJ whole genome shotgun (WGS) entry which is preliminary data.</text>
</comment>
<dbReference type="EMBL" id="CM043023">
    <property type="protein sequence ID" value="KAI4454893.1"/>
    <property type="molecule type" value="Genomic_DNA"/>
</dbReference>
<sequence length="584" mass="66394">MKSSFKYLLVIIFILTINFKNIFCDDGDSLEFIESLRQKIRRLEAEGKIKRNYEPYIEPELQDEETYDFIIVGGGSAGSALVHRLSEIQDWKILLLEAGGEPDILSDIPLWSPLLHLTENNWNYLTEKQENFGLGLEDQKMYWPRGKILGGSSQLNFMVYSRGAKEDYDRWANMGNPGWSYEDLLPFFKKLETCKLNHADWEVRGTEGPISVEDSFRSKVADVFIEAGKHAGYQYLDYNGQNHLGVSYVQATTSKGFRCSGERCYIRPIKNRKNLTIRLHSKSQHQERNNFKNQLSKFGIETIQDLPVGQKLYDHPAFVGLGYTTDANLIPDWKEALEDAAFIELYNNGSGILTSIVQAESLAFAKTALSQDSIADVEIILFSTHFCENFDIGLAKNVHISREIYEEICPMYEGMPKFFIGVFLLYPESYGYLELASPSYTDPPKIYPEFFTDCEGKDVKTIITGIREAMRIVETPPFAKYGTKLMDKPLSGCKNLVFDSDEYWECALRHLGVSVYHHSTTCKMGPASDPESVVDNRLRVYGIKGLRVADIGIMPFQIAGHTNIPAFMIGEKAAHMIKEENLNN</sequence>